<name>A0A0L0M843_9BURK</name>
<proteinExistence type="predicted"/>
<organism evidence="1 2">
    <name type="scientific">Candidatus Burkholderia verschuerenii</name>
    <dbReference type="NCBI Taxonomy" id="242163"/>
    <lineage>
        <taxon>Bacteria</taxon>
        <taxon>Pseudomonadati</taxon>
        <taxon>Pseudomonadota</taxon>
        <taxon>Betaproteobacteria</taxon>
        <taxon>Burkholderiales</taxon>
        <taxon>Burkholderiaceae</taxon>
        <taxon>Burkholderia</taxon>
    </lineage>
</organism>
<dbReference type="InterPro" id="IPR019291">
    <property type="entry name" value="Host_attachment_protein"/>
</dbReference>
<evidence type="ECO:0000313" key="2">
    <source>
        <dbReference type="Proteomes" id="UP000036959"/>
    </source>
</evidence>
<comment type="caution">
    <text evidence="1">The sequence shown here is derived from an EMBL/GenBank/DDBJ whole genome shotgun (WGS) entry which is preliminary data.</text>
</comment>
<evidence type="ECO:0008006" key="3">
    <source>
        <dbReference type="Google" id="ProtNLM"/>
    </source>
</evidence>
<evidence type="ECO:0000313" key="1">
    <source>
        <dbReference type="EMBL" id="KND58124.1"/>
    </source>
</evidence>
<dbReference type="EMBL" id="LFJJ01000196">
    <property type="protein sequence ID" value="KND58124.1"/>
    <property type="molecule type" value="Genomic_DNA"/>
</dbReference>
<gene>
    <name evidence="1" type="ORF">BVER_00354</name>
</gene>
<dbReference type="Pfam" id="PF10116">
    <property type="entry name" value="Host_attach"/>
    <property type="match status" value="1"/>
</dbReference>
<dbReference type="Proteomes" id="UP000036959">
    <property type="component" value="Unassembled WGS sequence"/>
</dbReference>
<dbReference type="PATRIC" id="fig|242163.4.peg.2728"/>
<reference evidence="2" key="1">
    <citation type="submission" date="2015-06" db="EMBL/GenBank/DDBJ databases">
        <title>Comparative genomics of Burkholderia leaf nodule symbionts.</title>
        <authorList>
            <person name="Carlier A."/>
            <person name="Eberl L."/>
            <person name="Pinto-Carbo M."/>
        </authorList>
    </citation>
    <scope>NUCLEOTIDE SEQUENCE [LARGE SCALE GENOMIC DNA]</scope>
    <source>
        <strain evidence="2">UZHbot4</strain>
    </source>
</reference>
<sequence>MTAITWVLAADAHRARVFETRGLRLDLQQVADLKNPGARMAESGEPFARTVADFLEQSRIEHRFDRLRLAVDPSFLGLLRERLSSETRKLVYDEPTDDATRLRQHAERR</sequence>
<dbReference type="OrthoDB" id="329419at2"/>
<accession>A0A0L0M843</accession>
<keyword evidence="2" id="KW-1185">Reference proteome</keyword>
<dbReference type="RefSeq" id="WP_050455452.1">
    <property type="nucleotide sequence ID" value="NZ_LFJJ01000196.1"/>
</dbReference>
<dbReference type="AlphaFoldDB" id="A0A0L0M843"/>
<protein>
    <recommendedName>
        <fullName evidence="3">Protein required for attachment to host cells</fullName>
    </recommendedName>
</protein>